<dbReference type="VEuPathDB" id="FungiDB:RhiirA1_470537"/>
<organism evidence="6">
    <name type="scientific">Rhizophagus irregularis</name>
    <dbReference type="NCBI Taxonomy" id="588596"/>
    <lineage>
        <taxon>Eukaryota</taxon>
        <taxon>Fungi</taxon>
        <taxon>Fungi incertae sedis</taxon>
        <taxon>Mucoromycota</taxon>
        <taxon>Glomeromycotina</taxon>
        <taxon>Glomeromycetes</taxon>
        <taxon>Glomerales</taxon>
        <taxon>Glomeraceae</taxon>
        <taxon>Rhizophagus</taxon>
    </lineage>
</organism>
<dbReference type="EMBL" id="LLXL01002372">
    <property type="protein sequence ID" value="PKK61010.1"/>
    <property type="molecule type" value="Genomic_DNA"/>
</dbReference>
<dbReference type="PROSITE" id="PS50118">
    <property type="entry name" value="HMG_BOX_2"/>
    <property type="match status" value="1"/>
</dbReference>
<evidence type="ECO:0000256" key="1">
    <source>
        <dbReference type="PROSITE-ProRule" id="PRU00267"/>
    </source>
</evidence>
<evidence type="ECO:0000313" key="4">
    <source>
        <dbReference type="EMBL" id="ANQ32797.1"/>
    </source>
</evidence>
<reference evidence="10 11" key="3">
    <citation type="submission" date="2017-10" db="EMBL/GenBank/DDBJ databases">
        <title>Extensive intraspecific genome diversity in a model arbuscular mycorrhizal fungus.</title>
        <authorList>
            <person name="Chen E.C.H."/>
            <person name="Morin E."/>
            <person name="Baudet D."/>
            <person name="Noel J."/>
            <person name="Ndikumana S."/>
            <person name="Charron P."/>
            <person name="St-Onge C."/>
            <person name="Giorgi J."/>
            <person name="Grigoriev I.V."/>
            <person name="Roux C."/>
            <person name="Martin F.M."/>
            <person name="Corradi N."/>
        </authorList>
    </citation>
    <scope>NUCLEOTIDE SEQUENCE [LARGE SCALE GENOMIC DNA]</scope>
    <source>
        <strain evidence="8 10">A1</strain>
        <strain evidence="9 11">C2</strain>
    </source>
</reference>
<dbReference type="SMR" id="A0A1B1EVH1"/>
<dbReference type="Proteomes" id="UP000232688">
    <property type="component" value="Unassembled WGS sequence"/>
</dbReference>
<dbReference type="EMBL" id="CAGKOT010000054">
    <property type="protein sequence ID" value="CAB5385877.1"/>
    <property type="molecule type" value="Genomic_DNA"/>
</dbReference>
<dbReference type="GO" id="GO:0005634">
    <property type="term" value="C:nucleus"/>
    <property type="evidence" value="ECO:0007669"/>
    <property type="project" value="UniProtKB-UniRule"/>
</dbReference>
<dbReference type="GO" id="GO:0003677">
    <property type="term" value="F:DNA binding"/>
    <property type="evidence" value="ECO:0007669"/>
    <property type="project" value="UniProtKB-UniRule"/>
</dbReference>
<dbReference type="OrthoDB" id="2362753at2759"/>
<reference evidence="6" key="1">
    <citation type="submission" date="2015-06" db="EMBL/GenBank/DDBJ databases">
        <title>Evolution and Diversity of Sexually-Related Genes in an Arbuscular Mycorrhizal Fungi.</title>
        <authorList>
            <person name="Charron P."/>
            <person name="Marton T."/>
            <person name="Corradi N."/>
        </authorList>
    </citation>
    <scope>NUCLEOTIDE SEQUENCE</scope>
    <source>
        <strain evidence="4">A1</strain>
        <strain evidence="5">B3</strain>
        <strain evidence="6">C2</strain>
    </source>
</reference>
<dbReference type="Gene3D" id="1.10.30.10">
    <property type="entry name" value="High mobility group box domain"/>
    <property type="match status" value="1"/>
</dbReference>
<gene>
    <name evidence="6" type="primary">HMG156</name>
    <name evidence="7" type="ORF">CHRIB12_LOCUS19458</name>
    <name evidence="8" type="ORF">RhiirA1_470537</name>
    <name evidence="9" type="ORF">RhiirC2_856513</name>
</gene>
<dbReference type="EMBL" id="LLXH01001478">
    <property type="protein sequence ID" value="PKC58732.1"/>
    <property type="molecule type" value="Genomic_DNA"/>
</dbReference>
<dbReference type="AlphaFoldDB" id="A0A1B1EVH1"/>
<evidence type="ECO:0000313" key="10">
    <source>
        <dbReference type="Proteomes" id="UP000232688"/>
    </source>
</evidence>
<dbReference type="SUPFAM" id="SSF47095">
    <property type="entry name" value="HMG-box"/>
    <property type="match status" value="1"/>
</dbReference>
<feature type="DNA-binding region" description="HMG box" evidence="1">
    <location>
        <begin position="25"/>
        <end position="103"/>
    </location>
</feature>
<evidence type="ECO:0000259" key="3">
    <source>
        <dbReference type="PROSITE" id="PS50118"/>
    </source>
</evidence>
<protein>
    <submittedName>
        <fullName evidence="6">MATA-HMG</fullName>
    </submittedName>
</protein>
<dbReference type="SMART" id="SM00398">
    <property type="entry name" value="HMG"/>
    <property type="match status" value="1"/>
</dbReference>
<reference evidence="8 10" key="4">
    <citation type="submission" date="2017-10" db="EMBL/GenBank/DDBJ databases">
        <title>Genome analyses suggest a sexual origin of heterokaryosis in a supposedly ancient asexual fungus.</title>
        <authorList>
            <person name="Corradi N."/>
            <person name="Sedzielewska K."/>
            <person name="Noel J."/>
            <person name="Charron P."/>
            <person name="Farinelli L."/>
            <person name="Marton T."/>
            <person name="Kruger M."/>
            <person name="Pelin A."/>
            <person name="Brachmann A."/>
            <person name="Corradi N."/>
        </authorList>
    </citation>
    <scope>NUCLEOTIDE SEQUENCE [LARGE SCALE GENOMIC DNA]</scope>
    <source>
        <strain evidence="8 10">A1</strain>
    </source>
</reference>
<keyword evidence="1" id="KW-0539">Nucleus</keyword>
<evidence type="ECO:0000313" key="11">
    <source>
        <dbReference type="Proteomes" id="UP000233469"/>
    </source>
</evidence>
<evidence type="ECO:0000313" key="5">
    <source>
        <dbReference type="EMBL" id="ANQ32800.1"/>
    </source>
</evidence>
<feature type="domain" description="HMG box" evidence="3">
    <location>
        <begin position="25"/>
        <end position="103"/>
    </location>
</feature>
<evidence type="ECO:0000313" key="7">
    <source>
        <dbReference type="EMBL" id="CAB5385877.1"/>
    </source>
</evidence>
<evidence type="ECO:0000313" key="8">
    <source>
        <dbReference type="EMBL" id="PKC58732.1"/>
    </source>
</evidence>
<reference evidence="7" key="5">
    <citation type="submission" date="2020-05" db="EMBL/GenBank/DDBJ databases">
        <authorList>
            <person name="Rincon C."/>
            <person name="Sanders R I."/>
            <person name="Robbins C."/>
            <person name="Chaturvedi A."/>
        </authorList>
    </citation>
    <scope>NUCLEOTIDE SEQUENCE</scope>
    <source>
        <strain evidence="7">CHB12</strain>
    </source>
</reference>
<dbReference type="Proteomes" id="UP000684084">
    <property type="component" value="Unassembled WGS sequence"/>
</dbReference>
<accession>A0A1B1EVH1</accession>
<feature type="region of interest" description="Disordered" evidence="2">
    <location>
        <begin position="77"/>
        <end position="104"/>
    </location>
</feature>
<sequence>MLPETSFQSNITQDNFIREFPNKKKRKSPNGFIKYRTVEWQRFKKKYPNVTTQQFSSIAAEQWHRMTDSEKNYYIKLKLDKRPKKNNRDGPKQKYDKKNNEKNDIERDLSAESSLFHLQLDFNNYNENLYFNNSTNQEDDNFLLPYPSYSLYDDANIFFDFGF</sequence>
<dbReference type="EMBL" id="KT212261">
    <property type="protein sequence ID" value="ANQ32797.1"/>
    <property type="molecule type" value="Genomic_DNA"/>
</dbReference>
<proteinExistence type="predicted"/>
<evidence type="ECO:0000256" key="2">
    <source>
        <dbReference type="SAM" id="MobiDB-lite"/>
    </source>
</evidence>
<keyword evidence="1" id="KW-0238">DNA-binding</keyword>
<evidence type="ECO:0000313" key="6">
    <source>
        <dbReference type="EMBL" id="ANQ32801.1"/>
    </source>
</evidence>
<dbReference type="VEuPathDB" id="FungiDB:FUN_015485"/>
<dbReference type="InterPro" id="IPR036910">
    <property type="entry name" value="HMG_box_dom_sf"/>
</dbReference>
<evidence type="ECO:0000313" key="9">
    <source>
        <dbReference type="EMBL" id="PKK61010.1"/>
    </source>
</evidence>
<dbReference type="Proteomes" id="UP000233469">
    <property type="component" value="Unassembled WGS sequence"/>
</dbReference>
<dbReference type="InterPro" id="IPR009071">
    <property type="entry name" value="HMG_box_dom"/>
</dbReference>
<dbReference type="VEuPathDB" id="FungiDB:RhiirFUN_011300"/>
<reference evidence="9 11" key="2">
    <citation type="submission" date="2016-04" db="EMBL/GenBank/DDBJ databases">
        <title>Genome analyses suggest a sexual origin of heterokaryosis in a supposedly ancient asexual fungus.</title>
        <authorList>
            <person name="Ropars J."/>
            <person name="Sedzielewska K."/>
            <person name="Noel J."/>
            <person name="Charron P."/>
            <person name="Farinelli L."/>
            <person name="Marton T."/>
            <person name="Kruger M."/>
            <person name="Pelin A."/>
            <person name="Brachmann A."/>
            <person name="Corradi N."/>
        </authorList>
    </citation>
    <scope>NUCLEOTIDE SEQUENCE [LARGE SCALE GENOMIC DNA]</scope>
    <source>
        <strain evidence="9 11">C2</strain>
    </source>
</reference>
<dbReference type="EMBL" id="KT212265">
    <property type="protein sequence ID" value="ANQ32801.1"/>
    <property type="molecule type" value="Genomic_DNA"/>
</dbReference>
<name>A0A1B1EVH1_9GLOM</name>
<dbReference type="EMBL" id="KT212264">
    <property type="protein sequence ID" value="ANQ32800.1"/>
    <property type="molecule type" value="Genomic_DNA"/>
</dbReference>